<dbReference type="AlphaFoldDB" id="A0A914VRP8"/>
<evidence type="ECO:0000256" key="1">
    <source>
        <dbReference type="ARBA" id="ARBA00004138"/>
    </source>
</evidence>
<accession>A0A914VRP8</accession>
<keyword evidence="8 12" id="KW-0472">Membrane</keyword>
<feature type="compositionally biased region" description="Polar residues" evidence="11">
    <location>
        <begin position="43"/>
        <end position="58"/>
    </location>
</feature>
<keyword evidence="7" id="KW-0969">Cilium</keyword>
<dbReference type="Pfam" id="PF15383">
    <property type="entry name" value="TMEM237"/>
    <property type="match status" value="1"/>
</dbReference>
<keyword evidence="4 12" id="KW-0812">Transmembrane</keyword>
<dbReference type="Proteomes" id="UP000887566">
    <property type="component" value="Unplaced"/>
</dbReference>
<feature type="transmembrane region" description="Helical" evidence="12">
    <location>
        <begin position="229"/>
        <end position="255"/>
    </location>
</feature>
<evidence type="ECO:0000256" key="8">
    <source>
        <dbReference type="ARBA" id="ARBA00023136"/>
    </source>
</evidence>
<reference evidence="14" key="1">
    <citation type="submission" date="2022-11" db="UniProtKB">
        <authorList>
            <consortium name="WormBaseParasite"/>
        </authorList>
    </citation>
    <scope>IDENTIFICATION</scope>
</reference>
<organism evidence="13 14">
    <name type="scientific">Plectus sambesii</name>
    <dbReference type="NCBI Taxonomy" id="2011161"/>
    <lineage>
        <taxon>Eukaryota</taxon>
        <taxon>Metazoa</taxon>
        <taxon>Ecdysozoa</taxon>
        <taxon>Nematoda</taxon>
        <taxon>Chromadorea</taxon>
        <taxon>Plectida</taxon>
        <taxon>Plectina</taxon>
        <taxon>Plectoidea</taxon>
        <taxon>Plectidae</taxon>
        <taxon>Plectus</taxon>
    </lineage>
</organism>
<feature type="transmembrane region" description="Helical" evidence="12">
    <location>
        <begin position="189"/>
        <end position="217"/>
    </location>
</feature>
<dbReference type="WBParaSite" id="PSAMB.scaffold2413size23363.g17702.t1">
    <property type="protein sequence ID" value="PSAMB.scaffold2413size23363.g17702.t1"/>
    <property type="gene ID" value="PSAMB.scaffold2413size23363.g17702"/>
</dbReference>
<evidence type="ECO:0000256" key="2">
    <source>
        <dbReference type="ARBA" id="ARBA00004141"/>
    </source>
</evidence>
<proteinExistence type="inferred from homology"/>
<evidence type="ECO:0000256" key="10">
    <source>
        <dbReference type="ARBA" id="ARBA00025631"/>
    </source>
</evidence>
<comment type="function">
    <text evidence="10">Component of the transition zone in primary cilia. Required for ciliogenesis.</text>
</comment>
<dbReference type="GO" id="GO:0016020">
    <property type="term" value="C:membrane"/>
    <property type="evidence" value="ECO:0007669"/>
    <property type="project" value="UniProtKB-SubCell"/>
</dbReference>
<evidence type="ECO:0000256" key="5">
    <source>
        <dbReference type="ARBA" id="ARBA00022794"/>
    </source>
</evidence>
<dbReference type="PANTHER" id="PTHR28388:SF1">
    <property type="entry name" value="TRANSMEMBRANE PROTEIN 237"/>
    <property type="match status" value="1"/>
</dbReference>
<keyword evidence="13" id="KW-1185">Reference proteome</keyword>
<feature type="region of interest" description="Disordered" evidence="11">
    <location>
        <begin position="1"/>
        <end position="78"/>
    </location>
</feature>
<evidence type="ECO:0000256" key="9">
    <source>
        <dbReference type="ARBA" id="ARBA00023273"/>
    </source>
</evidence>
<dbReference type="GO" id="GO:0060271">
    <property type="term" value="P:cilium assembly"/>
    <property type="evidence" value="ECO:0007669"/>
    <property type="project" value="TreeGrafter"/>
</dbReference>
<evidence type="ECO:0000256" key="4">
    <source>
        <dbReference type="ARBA" id="ARBA00022692"/>
    </source>
</evidence>
<evidence type="ECO:0000256" key="7">
    <source>
        <dbReference type="ARBA" id="ARBA00023069"/>
    </source>
</evidence>
<protein>
    <submittedName>
        <fullName evidence="14">Transmembrane protein</fullName>
    </submittedName>
</protein>
<keyword evidence="9" id="KW-0966">Cell projection</keyword>
<evidence type="ECO:0000313" key="13">
    <source>
        <dbReference type="Proteomes" id="UP000887566"/>
    </source>
</evidence>
<dbReference type="GO" id="GO:0035869">
    <property type="term" value="C:ciliary transition zone"/>
    <property type="evidence" value="ECO:0007669"/>
    <property type="project" value="TreeGrafter"/>
</dbReference>
<comment type="subcellular location">
    <subcellularLocation>
        <location evidence="1">Cell projection</location>
        <location evidence="1">Cilium</location>
    </subcellularLocation>
    <subcellularLocation>
        <location evidence="2">Membrane</location>
        <topology evidence="2">Multi-pass membrane protein</topology>
    </subcellularLocation>
</comment>
<sequence>MAQTAERVTGAEEQMSNPPAVQGQLETQESAQENRRRRRRRPSQASSTTSEQPATNTRRLPAIRGTQPPPPEMVIGPGQDPVDVAAIRPPPVLKDAQPTSVPIASIFVQQPKRFRKTDREAYEQVLAERGVATNDDDGVGGAQVVGSMDAGAVLQRGFHSVALMLQGLLAGVSLCQCFFILLFSGEEQITFLLSFAPAALPSQTIYVAYVICAVGALDRYDIGQSFRRVVLRAVTFQSGAVSVLLYLGAVALLLLSAPFDERLDRSRTDRTQLFTTTTDDRRVAQPWLVDEVRVWKWAAVARAVLTVVAWLIVAGKPDTDQLHKHMRQTDQNFAESLNRAAAVAPAVDRPSQAQQQLT</sequence>
<keyword evidence="6 12" id="KW-1133">Transmembrane helix</keyword>
<keyword evidence="5" id="KW-0970">Cilium biogenesis/degradation</keyword>
<feature type="transmembrane region" description="Helical" evidence="12">
    <location>
        <begin position="161"/>
        <end position="183"/>
    </location>
</feature>
<dbReference type="PANTHER" id="PTHR28388">
    <property type="entry name" value="TRANSMEMBRANE PROTEIN 237"/>
    <property type="match status" value="1"/>
</dbReference>
<dbReference type="InterPro" id="IPR029409">
    <property type="entry name" value="TMEM237"/>
</dbReference>
<feature type="compositionally biased region" description="Polar residues" evidence="11">
    <location>
        <begin position="14"/>
        <end position="31"/>
    </location>
</feature>
<name>A0A914VRP8_9BILA</name>
<evidence type="ECO:0000313" key="14">
    <source>
        <dbReference type="WBParaSite" id="PSAMB.scaffold2413size23363.g17702.t1"/>
    </source>
</evidence>
<evidence type="ECO:0000256" key="6">
    <source>
        <dbReference type="ARBA" id="ARBA00022989"/>
    </source>
</evidence>
<comment type="similarity">
    <text evidence="3">Belongs to the TMEM237 family.</text>
</comment>
<evidence type="ECO:0000256" key="3">
    <source>
        <dbReference type="ARBA" id="ARBA00008783"/>
    </source>
</evidence>
<evidence type="ECO:0000256" key="12">
    <source>
        <dbReference type="SAM" id="Phobius"/>
    </source>
</evidence>
<evidence type="ECO:0000256" key="11">
    <source>
        <dbReference type="SAM" id="MobiDB-lite"/>
    </source>
</evidence>